<comment type="catalytic activity">
    <reaction evidence="6 7">
        <text>2 R'C(R)SH + O2 = R'C(R)S-S(R)CR' + H2O2</text>
        <dbReference type="Rhea" id="RHEA:17357"/>
        <dbReference type="ChEBI" id="CHEBI:15379"/>
        <dbReference type="ChEBI" id="CHEBI:16240"/>
        <dbReference type="ChEBI" id="CHEBI:16520"/>
        <dbReference type="ChEBI" id="CHEBI:17412"/>
        <dbReference type="EC" id="1.8.3.2"/>
    </reaction>
</comment>
<evidence type="ECO:0000256" key="2">
    <source>
        <dbReference type="ARBA" id="ARBA00022630"/>
    </source>
</evidence>
<dbReference type="EMBL" id="MT418680">
    <property type="protein sequence ID" value="QKF94132.1"/>
    <property type="molecule type" value="Genomic_DNA"/>
</dbReference>
<keyword evidence="2 7" id="KW-0285">Flavoprotein</keyword>
<dbReference type="Gene3D" id="1.20.120.310">
    <property type="entry name" value="ERV/ALR sulfhydryl oxidase domain"/>
    <property type="match status" value="1"/>
</dbReference>
<evidence type="ECO:0000313" key="9">
    <source>
        <dbReference type="EMBL" id="QKF94132.1"/>
    </source>
</evidence>
<dbReference type="PROSITE" id="PS51324">
    <property type="entry name" value="ERV_ALR"/>
    <property type="match status" value="1"/>
</dbReference>
<organism evidence="9 10">
    <name type="scientific">Fadolivirus FV1/VV64</name>
    <dbReference type="NCBI Taxonomy" id="3070911"/>
    <lineage>
        <taxon>Viruses</taxon>
        <taxon>Varidnaviria</taxon>
        <taxon>Bamfordvirae</taxon>
        <taxon>Nucleocytoviricota</taxon>
        <taxon>Megaviricetes</taxon>
        <taxon>Imitervirales</taxon>
        <taxon>Mimiviridae</taxon>
        <taxon>Klosneuvirinae</taxon>
        <taxon>Fadolivirus</taxon>
        <taxon>Fadolivirus algeromassiliense</taxon>
    </lineage>
</organism>
<evidence type="ECO:0000259" key="8">
    <source>
        <dbReference type="PROSITE" id="PS51324"/>
    </source>
</evidence>
<gene>
    <name evidence="9" type="ORF">Fadolivirus_1_674</name>
</gene>
<dbReference type="GO" id="GO:0016972">
    <property type="term" value="F:thiol oxidase activity"/>
    <property type="evidence" value="ECO:0007669"/>
    <property type="project" value="UniProtKB-EC"/>
</dbReference>
<evidence type="ECO:0000256" key="7">
    <source>
        <dbReference type="RuleBase" id="RU371123"/>
    </source>
</evidence>
<reference evidence="9 10" key="1">
    <citation type="submission" date="2020-04" db="EMBL/GenBank/DDBJ databases">
        <title>Advantages and limits of metagenomic assembly and binning of a giant virus.</title>
        <authorList>
            <person name="Schulz F."/>
            <person name="Andreani J."/>
            <person name="Francis R."/>
            <person name="Boudjemaa H."/>
            <person name="Bou Khalil J.Y."/>
            <person name="Lee J."/>
            <person name="La Scola B."/>
            <person name="Woyke T."/>
        </authorList>
    </citation>
    <scope>NUCLEOTIDE SEQUENCE [LARGE SCALE GENOMIC DNA]</scope>
    <source>
        <strain evidence="9 10">FV1/VV64</strain>
    </source>
</reference>
<sequence length="341" mass="40396">MSQQYSSPKIWGPHFWFILRCVAHNYPLNPTQEDAQHVKTFFNELQFVLPCEVCKYTFRQHFNKNPIEKGLANRGKLIEWVELIYQETKKVIQDKRVKIMDIFEEDEEIKPIKVVYKPRIDPLEEKLNQIRQNVINNEKKAIPLQIPMEPPKQLNQPKQIIPSIPKFVPQKTQKPKKEGKVHNMNTDEHQDFGKVQHANRLLQNKHQPYKNTQYNFNEQKDFTSQLEKLTTGKKPIQEINKQTPPTIQQKTIQQLPYNPTRIENKPQTKVEIKPTKPLMELKYDNSSHNIRDIFGPQKINIPPVKKETSFKQSHIPNQREIVPRNAVNELIITRRCKKCEH</sequence>
<evidence type="ECO:0000313" key="10">
    <source>
        <dbReference type="Proteomes" id="UP001162001"/>
    </source>
</evidence>
<feature type="domain" description="ERV/ALR sulfhydryl oxidase" evidence="8">
    <location>
        <begin position="4"/>
        <end position="107"/>
    </location>
</feature>
<keyword evidence="3 7" id="KW-0274">FAD</keyword>
<comment type="cofactor">
    <cofactor evidence="1 7">
        <name>FAD</name>
        <dbReference type="ChEBI" id="CHEBI:57692"/>
    </cofactor>
</comment>
<evidence type="ECO:0000256" key="6">
    <source>
        <dbReference type="ARBA" id="ARBA00048864"/>
    </source>
</evidence>
<keyword evidence="10" id="KW-1185">Reference proteome</keyword>
<protein>
    <recommendedName>
        <fullName evidence="7">Sulfhydryl oxidase</fullName>
        <ecNumber evidence="7">1.8.3.2</ecNumber>
    </recommendedName>
</protein>
<accession>A0A7D3V5Q0</accession>
<proteinExistence type="predicted"/>
<evidence type="ECO:0000256" key="4">
    <source>
        <dbReference type="ARBA" id="ARBA00023002"/>
    </source>
</evidence>
<evidence type="ECO:0000256" key="3">
    <source>
        <dbReference type="ARBA" id="ARBA00022827"/>
    </source>
</evidence>
<evidence type="ECO:0000256" key="5">
    <source>
        <dbReference type="ARBA" id="ARBA00023157"/>
    </source>
</evidence>
<name>A0A7D3V5Q0_9VIRU</name>
<dbReference type="EC" id="1.8.3.2" evidence="7"/>
<keyword evidence="5" id="KW-1015">Disulfide bond</keyword>
<dbReference type="Proteomes" id="UP001162001">
    <property type="component" value="Segment"/>
</dbReference>
<dbReference type="SUPFAM" id="SSF69000">
    <property type="entry name" value="FAD-dependent thiol oxidase"/>
    <property type="match status" value="1"/>
</dbReference>
<keyword evidence="4 7" id="KW-0560">Oxidoreductase</keyword>
<dbReference type="InterPro" id="IPR036774">
    <property type="entry name" value="ERV/ALR_sulphydryl_oxid_sf"/>
</dbReference>
<evidence type="ECO:0000256" key="1">
    <source>
        <dbReference type="ARBA" id="ARBA00001974"/>
    </source>
</evidence>
<dbReference type="Pfam" id="PF04777">
    <property type="entry name" value="Evr1_Alr"/>
    <property type="match status" value="1"/>
</dbReference>
<dbReference type="InterPro" id="IPR017905">
    <property type="entry name" value="ERV/ALR_sulphydryl_oxidase"/>
</dbReference>